<evidence type="ECO:0000259" key="1">
    <source>
        <dbReference type="PROSITE" id="PS50164"/>
    </source>
</evidence>
<reference evidence="2 3" key="1">
    <citation type="submission" date="2019-04" db="EMBL/GenBank/DDBJ databases">
        <authorList>
            <person name="Feng G."/>
            <person name="Zhang J."/>
            <person name="Zhu H."/>
        </authorList>
    </citation>
    <scope>NUCLEOTIDE SEQUENCE [LARGE SCALE GENOMIC DNA]</scope>
    <source>
        <strain evidence="2 3">92R-1</strain>
    </source>
</reference>
<proteinExistence type="predicted"/>
<organism evidence="2 3">
    <name type="scientific">Hymenobacter fodinae</name>
    <dbReference type="NCBI Taxonomy" id="2510796"/>
    <lineage>
        <taxon>Bacteria</taxon>
        <taxon>Pseudomonadati</taxon>
        <taxon>Bacteroidota</taxon>
        <taxon>Cytophagia</taxon>
        <taxon>Cytophagales</taxon>
        <taxon>Hymenobacteraceae</taxon>
        <taxon>Hymenobacter</taxon>
    </lineage>
</organism>
<dbReference type="RefSeq" id="WP_135431158.1">
    <property type="nucleotide sequence ID" value="NZ_SRLA01000001.1"/>
</dbReference>
<dbReference type="OrthoDB" id="1447157at2"/>
<accession>A0A4Z0PBE5</accession>
<dbReference type="AlphaFoldDB" id="A0A4Z0PBE5"/>
<gene>
    <name evidence="2" type="ORF">EU556_03790</name>
</gene>
<evidence type="ECO:0000313" key="3">
    <source>
        <dbReference type="Proteomes" id="UP000298337"/>
    </source>
</evidence>
<dbReference type="Proteomes" id="UP000298337">
    <property type="component" value="Unassembled WGS sequence"/>
</dbReference>
<dbReference type="InterPro" id="IPR000305">
    <property type="entry name" value="GIY-YIG_endonuc"/>
</dbReference>
<sequence>MPALPLIQIAALYAEDYYKFEAYISPTNLGVIKEAISKCKIVGNQKHKFEHNITDNIAPKKKGFYIYVIEELGLPIEFKYLLYIGRAIKTNTFKSRFYKYRNSIGKTDSAKNIVRLTNLWPDNTFVYFYEIKDDKMTSEVEKILVNKLRPPFNEEYFTDKTVSSTDLYQLAQQNS</sequence>
<dbReference type="SUPFAM" id="SSF82771">
    <property type="entry name" value="GIY-YIG endonuclease"/>
    <property type="match status" value="1"/>
</dbReference>
<evidence type="ECO:0000313" key="2">
    <source>
        <dbReference type="EMBL" id="TGE09957.1"/>
    </source>
</evidence>
<name>A0A4Z0PBE5_9BACT</name>
<dbReference type="PROSITE" id="PS50164">
    <property type="entry name" value="GIY_YIG"/>
    <property type="match status" value="1"/>
</dbReference>
<feature type="domain" description="GIY-YIG" evidence="1">
    <location>
        <begin position="62"/>
        <end position="154"/>
    </location>
</feature>
<protein>
    <recommendedName>
        <fullName evidence="1">GIY-YIG domain-containing protein</fullName>
    </recommendedName>
</protein>
<dbReference type="EMBL" id="SRLA01000001">
    <property type="protein sequence ID" value="TGE09957.1"/>
    <property type="molecule type" value="Genomic_DNA"/>
</dbReference>
<keyword evidence="3" id="KW-1185">Reference proteome</keyword>
<dbReference type="InterPro" id="IPR035901">
    <property type="entry name" value="GIY-YIG_endonuc_sf"/>
</dbReference>
<comment type="caution">
    <text evidence="2">The sequence shown here is derived from an EMBL/GenBank/DDBJ whole genome shotgun (WGS) entry which is preliminary data.</text>
</comment>